<dbReference type="AlphaFoldDB" id="A0A1I5GZ35"/>
<dbReference type="GO" id="GO:0000731">
    <property type="term" value="P:DNA synthesis involved in DNA repair"/>
    <property type="evidence" value="ECO:0007669"/>
    <property type="project" value="TreeGrafter"/>
</dbReference>
<dbReference type="InterPro" id="IPR030974">
    <property type="entry name" value="Restrict_AAA"/>
</dbReference>
<dbReference type="PANTHER" id="PTHR32182:SF25">
    <property type="entry name" value="SLR1056 PROTEIN"/>
    <property type="match status" value="1"/>
</dbReference>
<dbReference type="PANTHER" id="PTHR32182">
    <property type="entry name" value="DNA REPLICATION AND REPAIR PROTEIN RECF"/>
    <property type="match status" value="1"/>
</dbReference>
<dbReference type="STRING" id="226506.SAMN04488519_106145"/>
<dbReference type="Pfam" id="PF13175">
    <property type="entry name" value="AAA_15"/>
    <property type="match status" value="1"/>
</dbReference>
<accession>A0A1I5GZ35</accession>
<evidence type="ECO:0000313" key="4">
    <source>
        <dbReference type="Proteomes" id="UP000199564"/>
    </source>
</evidence>
<name>A0A1I5GZ35_9BACT</name>
<keyword evidence="1" id="KW-0175">Coiled coil</keyword>
<dbReference type="GO" id="GO:0006302">
    <property type="term" value="P:double-strand break repair"/>
    <property type="evidence" value="ECO:0007669"/>
    <property type="project" value="TreeGrafter"/>
</dbReference>
<dbReference type="RefSeq" id="WP_091654006.1">
    <property type="nucleotide sequence ID" value="NZ_FOVW01000006.1"/>
</dbReference>
<dbReference type="InterPro" id="IPR041685">
    <property type="entry name" value="AAA_GajA/Old/RecF-like"/>
</dbReference>
<reference evidence="4" key="1">
    <citation type="submission" date="2016-10" db="EMBL/GenBank/DDBJ databases">
        <authorList>
            <person name="Varghese N."/>
            <person name="Submissions S."/>
        </authorList>
    </citation>
    <scope>NUCLEOTIDE SEQUENCE [LARGE SCALE GENOMIC DNA]</scope>
    <source>
        <strain evidence="4">DSM 15282</strain>
    </source>
</reference>
<dbReference type="Gene3D" id="3.40.50.300">
    <property type="entry name" value="P-loop containing nucleotide triphosphate hydrolases"/>
    <property type="match status" value="2"/>
</dbReference>
<proteinExistence type="predicted"/>
<evidence type="ECO:0000313" key="3">
    <source>
        <dbReference type="EMBL" id="SFO40851.1"/>
    </source>
</evidence>
<dbReference type="NCBIfam" id="TIGR04435">
    <property type="entry name" value="restrict_AAA_1"/>
    <property type="match status" value="1"/>
</dbReference>
<feature type="coiled-coil region" evidence="1">
    <location>
        <begin position="267"/>
        <end position="301"/>
    </location>
</feature>
<evidence type="ECO:0000256" key="1">
    <source>
        <dbReference type="SAM" id="Coils"/>
    </source>
</evidence>
<evidence type="ECO:0000259" key="2">
    <source>
        <dbReference type="Pfam" id="PF13175"/>
    </source>
</evidence>
<protein>
    <submittedName>
        <fullName evidence="3">Restriction system-associated AAA family ATPase</fullName>
    </submittedName>
</protein>
<dbReference type="EMBL" id="FOVW01000006">
    <property type="protein sequence ID" value="SFO40851.1"/>
    <property type="molecule type" value="Genomic_DNA"/>
</dbReference>
<dbReference type="InterPro" id="IPR027417">
    <property type="entry name" value="P-loop_NTPase"/>
</dbReference>
<gene>
    <name evidence="3" type="ORF">SAMN04488519_106145</name>
</gene>
<dbReference type="Proteomes" id="UP000199564">
    <property type="component" value="Unassembled WGS sequence"/>
</dbReference>
<keyword evidence="4" id="KW-1185">Reference proteome</keyword>
<sequence>MKLIRLKITDEQGFRSLQKDFEIYFLRDFDYKHSHEFNPNILAGRNGSGKSNILEALSNIFYHLDCMYNDYLPDGFLKDEENEKGFDNTVGVVDAFELEYFIPVPVRLIDKTFDETPKVVFNDTKAHILIEKQAGQKPLVTWLNRDEYSSKNEDLSKKEVQRLLPKYVLGYSSGENELLSLPFFKTRFLHYDEYADKLRFEEPYGYPPKPEGRLIYLDKEFSQAILLANLLMHEPTSENDKLAPLLENVELEDIDEFRLIICQDRYLELHEDILRDKEITIEELHEEKRHLTELTSNLKRSIEALKKCATCFEHQYIELENYEEGREYLVLDFKVTEATKEAFRFHFADNPLQLFQLFQLLLELNAYVVDEKDKKRVYQSKNIFINHDIYPNSLEDDRVLRFKNLWIKKKGLEKSLFTKQLSDGEHQFLHSLGLCLLFKNENALFLLDEPETHFNPDWKAKFISNLRHCFSQSKDVMREMLITTHSPYLVSDSESKYVHIFEKDQGSKKVSNRFPDFQTLGSSVNKITIKVYNKPDTIGAYANSKIDELRKELETSQDKEALLRRVKNEIGESVERVLFINEILDQINMK</sequence>
<organism evidence="3 4">
    <name type="scientific">Algoriphagus ornithinivorans</name>
    <dbReference type="NCBI Taxonomy" id="226506"/>
    <lineage>
        <taxon>Bacteria</taxon>
        <taxon>Pseudomonadati</taxon>
        <taxon>Bacteroidota</taxon>
        <taxon>Cytophagia</taxon>
        <taxon>Cytophagales</taxon>
        <taxon>Cyclobacteriaceae</taxon>
        <taxon>Algoriphagus</taxon>
    </lineage>
</organism>
<feature type="domain" description="Endonuclease GajA/Old nuclease/RecF-like AAA" evidence="2">
    <location>
        <begin position="1"/>
        <end position="490"/>
    </location>
</feature>
<dbReference type="SUPFAM" id="SSF52540">
    <property type="entry name" value="P-loop containing nucleoside triphosphate hydrolases"/>
    <property type="match status" value="1"/>
</dbReference>